<sequence length="92" mass="10189">MTLTDGSRKRTRACEDEGCEFMPISKRINNLKIRSSGSEECSPVHHHEGASSSSASSPHGSDSSPTENPYCHINRVLYEAHLARQQRMTQSS</sequence>
<feature type="region of interest" description="Disordered" evidence="1">
    <location>
        <begin position="33"/>
        <end position="70"/>
    </location>
</feature>
<feature type="compositionally biased region" description="Low complexity" evidence="1">
    <location>
        <begin position="50"/>
        <end position="65"/>
    </location>
</feature>
<dbReference type="EMBL" id="GGLE01003428">
    <property type="protein sequence ID" value="MBY07554.1"/>
    <property type="molecule type" value="Transcribed_RNA"/>
</dbReference>
<organism evidence="2">
    <name type="scientific">Ornithodoros turicata</name>
    <dbReference type="NCBI Taxonomy" id="34597"/>
    <lineage>
        <taxon>Eukaryota</taxon>
        <taxon>Metazoa</taxon>
        <taxon>Ecdysozoa</taxon>
        <taxon>Arthropoda</taxon>
        <taxon>Chelicerata</taxon>
        <taxon>Arachnida</taxon>
        <taxon>Acari</taxon>
        <taxon>Parasitiformes</taxon>
        <taxon>Ixodida</taxon>
        <taxon>Ixodoidea</taxon>
        <taxon>Argasidae</taxon>
        <taxon>Ornithodorinae</taxon>
        <taxon>Ornithodoros</taxon>
    </lineage>
</organism>
<dbReference type="AlphaFoldDB" id="A0A2R5LDE8"/>
<accession>A0A2R5LDE8</accession>
<protein>
    <submittedName>
        <fullName evidence="2">Uncharacterized protein</fullName>
    </submittedName>
</protein>
<evidence type="ECO:0000313" key="2">
    <source>
        <dbReference type="EMBL" id="MBY07554.1"/>
    </source>
</evidence>
<name>A0A2R5LDE8_9ACAR</name>
<proteinExistence type="predicted"/>
<reference evidence="2" key="1">
    <citation type="submission" date="2018-03" db="EMBL/GenBank/DDBJ databases">
        <title>The relapsing fever spirochete Borrelia turicatae persists in the highly oxidative environment of its soft-bodied tick vector.</title>
        <authorList>
            <person name="Bourret T.J."/>
            <person name="Boyle W.K."/>
            <person name="Valenzuela J.G."/>
            <person name="Oliveira F."/>
            <person name="Lopez J.E."/>
        </authorList>
    </citation>
    <scope>NUCLEOTIDE SEQUENCE</scope>
    <source>
        <strain evidence="2">Kansas strain/isolate</strain>
        <tissue evidence="2">Salivary glands</tissue>
    </source>
</reference>
<evidence type="ECO:0000256" key="1">
    <source>
        <dbReference type="SAM" id="MobiDB-lite"/>
    </source>
</evidence>